<evidence type="ECO:0000259" key="3">
    <source>
        <dbReference type="PROSITE" id="PS50110"/>
    </source>
</evidence>
<proteinExistence type="predicted"/>
<dbReference type="PANTHER" id="PTHR44591">
    <property type="entry name" value="STRESS RESPONSE REGULATOR PROTEIN 1"/>
    <property type="match status" value="1"/>
</dbReference>
<dbReference type="SMART" id="SM00448">
    <property type="entry name" value="REC"/>
    <property type="match status" value="1"/>
</dbReference>
<dbReference type="EMBL" id="QURL01000004">
    <property type="protein sequence ID" value="RFC63427.1"/>
    <property type="molecule type" value="Genomic_DNA"/>
</dbReference>
<reference evidence="4 5" key="1">
    <citation type="submission" date="2018-08" db="EMBL/GenBank/DDBJ databases">
        <title>Fulvimarina sp. 85, whole genome shotgun sequence.</title>
        <authorList>
            <person name="Tuo L."/>
        </authorList>
    </citation>
    <scope>NUCLEOTIDE SEQUENCE [LARGE SCALE GENOMIC DNA]</scope>
    <source>
        <strain evidence="4 5">85</strain>
    </source>
</reference>
<dbReference type="Pfam" id="PF00072">
    <property type="entry name" value="Response_reg"/>
    <property type="match status" value="1"/>
</dbReference>
<comment type="caution">
    <text evidence="4">The sequence shown here is derived from an EMBL/GenBank/DDBJ whole genome shotgun (WGS) entry which is preliminary data.</text>
</comment>
<dbReference type="PROSITE" id="PS50110">
    <property type="entry name" value="RESPONSE_REGULATORY"/>
    <property type="match status" value="1"/>
</dbReference>
<dbReference type="PANTHER" id="PTHR44591:SF24">
    <property type="entry name" value="PROTEIN-GLUTAMATE METHYLESTERASE_PROTEIN-GLUTAMINE GLUTAMINASE 1"/>
    <property type="match status" value="1"/>
</dbReference>
<dbReference type="SUPFAM" id="SSF52172">
    <property type="entry name" value="CheY-like"/>
    <property type="match status" value="1"/>
</dbReference>
<dbReference type="InterPro" id="IPR001789">
    <property type="entry name" value="Sig_transdc_resp-reg_receiver"/>
</dbReference>
<dbReference type="Gene3D" id="3.40.50.2300">
    <property type="match status" value="1"/>
</dbReference>
<gene>
    <name evidence="4" type="ORF">DYI37_10330</name>
</gene>
<keyword evidence="1 2" id="KW-0597">Phosphoprotein</keyword>
<organism evidence="4 5">
    <name type="scientific">Fulvimarina endophytica</name>
    <dbReference type="NCBI Taxonomy" id="2293836"/>
    <lineage>
        <taxon>Bacteria</taxon>
        <taxon>Pseudomonadati</taxon>
        <taxon>Pseudomonadota</taxon>
        <taxon>Alphaproteobacteria</taxon>
        <taxon>Hyphomicrobiales</taxon>
        <taxon>Aurantimonadaceae</taxon>
        <taxon>Fulvimarina</taxon>
    </lineage>
</organism>
<keyword evidence="5" id="KW-1185">Reference proteome</keyword>
<sequence length="129" mass="13822">MSLSIMIVEDEMLLAMDLEDILVDAGHKVVGQASDMKQALALAEKSGDMIDIAIMDVNLARGPNGVETAAALRQRWDIPSLFVSGNLDEKTRALASEWDPVGFIGKPFSEREVLAAVASAPQRAQPGSE</sequence>
<dbReference type="AlphaFoldDB" id="A0A371X2H0"/>
<dbReference type="InterPro" id="IPR050595">
    <property type="entry name" value="Bact_response_regulator"/>
</dbReference>
<dbReference type="Proteomes" id="UP000264310">
    <property type="component" value="Unassembled WGS sequence"/>
</dbReference>
<name>A0A371X2H0_9HYPH</name>
<evidence type="ECO:0000313" key="4">
    <source>
        <dbReference type="EMBL" id="RFC63427.1"/>
    </source>
</evidence>
<dbReference type="InterPro" id="IPR011006">
    <property type="entry name" value="CheY-like_superfamily"/>
</dbReference>
<evidence type="ECO:0000313" key="5">
    <source>
        <dbReference type="Proteomes" id="UP000264310"/>
    </source>
</evidence>
<evidence type="ECO:0000256" key="2">
    <source>
        <dbReference type="PROSITE-ProRule" id="PRU00169"/>
    </source>
</evidence>
<dbReference type="OrthoDB" id="582170at2"/>
<dbReference type="RefSeq" id="WP_116683158.1">
    <property type="nucleotide sequence ID" value="NZ_QURL01000004.1"/>
</dbReference>
<dbReference type="GO" id="GO:0000160">
    <property type="term" value="P:phosphorelay signal transduction system"/>
    <property type="evidence" value="ECO:0007669"/>
    <property type="project" value="InterPro"/>
</dbReference>
<feature type="domain" description="Response regulatory" evidence="3">
    <location>
        <begin position="4"/>
        <end position="121"/>
    </location>
</feature>
<protein>
    <submittedName>
        <fullName evidence="4">Response regulator</fullName>
    </submittedName>
</protein>
<accession>A0A371X2H0</accession>
<feature type="modified residue" description="4-aspartylphosphate" evidence="2">
    <location>
        <position position="56"/>
    </location>
</feature>
<evidence type="ECO:0000256" key="1">
    <source>
        <dbReference type="ARBA" id="ARBA00022553"/>
    </source>
</evidence>